<comment type="caution">
    <text evidence="2">The sequence shown here is derived from an EMBL/GenBank/DDBJ whole genome shotgun (WGS) entry which is preliminary data.</text>
</comment>
<keyword evidence="3" id="KW-1185">Reference proteome</keyword>
<keyword evidence="1" id="KW-0812">Transmembrane</keyword>
<gene>
    <name evidence="2" type="ORF">GCM10010917_27750</name>
</gene>
<dbReference type="Proteomes" id="UP000609323">
    <property type="component" value="Unassembled WGS sequence"/>
</dbReference>
<accession>A0ABQ1GCC0</accession>
<proteinExistence type="predicted"/>
<keyword evidence="1" id="KW-1133">Transmembrane helix</keyword>
<protein>
    <submittedName>
        <fullName evidence="2">Uncharacterized protein</fullName>
    </submittedName>
</protein>
<name>A0ABQ1GCC0_9BACL</name>
<evidence type="ECO:0000313" key="3">
    <source>
        <dbReference type="Proteomes" id="UP000609323"/>
    </source>
</evidence>
<dbReference type="EMBL" id="BMHF01000009">
    <property type="protein sequence ID" value="GGA40951.1"/>
    <property type="molecule type" value="Genomic_DNA"/>
</dbReference>
<keyword evidence="1" id="KW-0472">Membrane</keyword>
<reference evidence="3" key="1">
    <citation type="journal article" date="2019" name="Int. J. Syst. Evol. Microbiol.">
        <title>The Global Catalogue of Microorganisms (GCM) 10K type strain sequencing project: providing services to taxonomists for standard genome sequencing and annotation.</title>
        <authorList>
            <consortium name="The Broad Institute Genomics Platform"/>
            <consortium name="The Broad Institute Genome Sequencing Center for Infectious Disease"/>
            <person name="Wu L."/>
            <person name="Ma J."/>
        </authorList>
    </citation>
    <scope>NUCLEOTIDE SEQUENCE [LARGE SCALE GENOMIC DNA]</scope>
    <source>
        <strain evidence="3">CGMCC 1.15044</strain>
    </source>
</reference>
<organism evidence="2 3">
    <name type="scientific">Paenibacillus physcomitrellae</name>
    <dbReference type="NCBI Taxonomy" id="1619311"/>
    <lineage>
        <taxon>Bacteria</taxon>
        <taxon>Bacillati</taxon>
        <taxon>Bacillota</taxon>
        <taxon>Bacilli</taxon>
        <taxon>Bacillales</taxon>
        <taxon>Paenibacillaceae</taxon>
        <taxon>Paenibacillus</taxon>
    </lineage>
</organism>
<feature type="transmembrane region" description="Helical" evidence="1">
    <location>
        <begin position="38"/>
        <end position="58"/>
    </location>
</feature>
<evidence type="ECO:0000313" key="2">
    <source>
        <dbReference type="EMBL" id="GGA40951.1"/>
    </source>
</evidence>
<sequence length="75" mass="8902">MQHSARIEDMRAEISVDRSLPEDKRKGRLGQAAVNRRIWRFFYVQLCYSIGLGINFVLKNKYGNRDILLYVNIRE</sequence>
<evidence type="ECO:0000256" key="1">
    <source>
        <dbReference type="SAM" id="Phobius"/>
    </source>
</evidence>